<dbReference type="CDD" id="cd07377">
    <property type="entry name" value="WHTH_GntR"/>
    <property type="match status" value="1"/>
</dbReference>
<evidence type="ECO:0000313" key="6">
    <source>
        <dbReference type="EMBL" id="QNN57255.1"/>
    </source>
</evidence>
<dbReference type="AlphaFoldDB" id="A0A7G9RNT0"/>
<dbReference type="KEGG" id="drg:H9K76_22845"/>
<accession>A0A7G9RNT0</accession>
<evidence type="ECO:0000256" key="4">
    <source>
        <dbReference type="SAM" id="MobiDB-lite"/>
    </source>
</evidence>
<dbReference type="SMART" id="SM00345">
    <property type="entry name" value="HTH_GNTR"/>
    <property type="match status" value="1"/>
</dbReference>
<dbReference type="Pfam" id="PF07729">
    <property type="entry name" value="FCD"/>
    <property type="match status" value="1"/>
</dbReference>
<name>A0A7G9RNT0_9BURK</name>
<dbReference type="GO" id="GO:0003677">
    <property type="term" value="F:DNA binding"/>
    <property type="evidence" value="ECO:0007669"/>
    <property type="project" value="UniProtKB-KW"/>
</dbReference>
<dbReference type="InterPro" id="IPR000524">
    <property type="entry name" value="Tscrpt_reg_HTH_GntR"/>
</dbReference>
<dbReference type="Gene3D" id="1.10.10.10">
    <property type="entry name" value="Winged helix-like DNA-binding domain superfamily/Winged helix DNA-binding domain"/>
    <property type="match status" value="1"/>
</dbReference>
<dbReference type="InterPro" id="IPR008920">
    <property type="entry name" value="TF_FadR/GntR_C"/>
</dbReference>
<dbReference type="PANTHER" id="PTHR43537">
    <property type="entry name" value="TRANSCRIPTIONAL REGULATOR, GNTR FAMILY"/>
    <property type="match status" value="1"/>
</dbReference>
<feature type="compositionally biased region" description="Low complexity" evidence="4">
    <location>
        <begin position="235"/>
        <end position="270"/>
    </location>
</feature>
<keyword evidence="2" id="KW-0238">DNA-binding</keyword>
<keyword evidence="1" id="KW-0805">Transcription regulation</keyword>
<feature type="domain" description="HTH gntR-type" evidence="5">
    <location>
        <begin position="2"/>
        <end position="69"/>
    </location>
</feature>
<organism evidence="6 7">
    <name type="scientific">Diaphorobacter ruginosibacter</name>
    <dbReference type="NCBI Taxonomy" id="1715720"/>
    <lineage>
        <taxon>Bacteria</taxon>
        <taxon>Pseudomonadati</taxon>
        <taxon>Pseudomonadota</taxon>
        <taxon>Betaproteobacteria</taxon>
        <taxon>Burkholderiales</taxon>
        <taxon>Comamonadaceae</taxon>
        <taxon>Diaphorobacter</taxon>
    </lineage>
</organism>
<dbReference type="Proteomes" id="UP000515811">
    <property type="component" value="Chromosome"/>
</dbReference>
<dbReference type="SUPFAM" id="SSF48008">
    <property type="entry name" value="GntR ligand-binding domain-like"/>
    <property type="match status" value="1"/>
</dbReference>
<dbReference type="EMBL" id="CP060714">
    <property type="protein sequence ID" value="QNN57255.1"/>
    <property type="molecule type" value="Genomic_DNA"/>
</dbReference>
<gene>
    <name evidence="6" type="ORF">H9K76_22845</name>
</gene>
<evidence type="ECO:0000259" key="5">
    <source>
        <dbReference type="PROSITE" id="PS50949"/>
    </source>
</evidence>
<feature type="region of interest" description="Disordered" evidence="4">
    <location>
        <begin position="219"/>
        <end position="277"/>
    </location>
</feature>
<dbReference type="GO" id="GO:0003700">
    <property type="term" value="F:DNA-binding transcription factor activity"/>
    <property type="evidence" value="ECO:0007669"/>
    <property type="project" value="InterPro"/>
</dbReference>
<evidence type="ECO:0000313" key="7">
    <source>
        <dbReference type="Proteomes" id="UP000515811"/>
    </source>
</evidence>
<dbReference type="Gene3D" id="1.20.120.530">
    <property type="entry name" value="GntR ligand-binding domain-like"/>
    <property type="match status" value="1"/>
</dbReference>
<dbReference type="SUPFAM" id="SSF46785">
    <property type="entry name" value="Winged helix' DNA-binding domain"/>
    <property type="match status" value="1"/>
</dbReference>
<evidence type="ECO:0000256" key="1">
    <source>
        <dbReference type="ARBA" id="ARBA00023015"/>
    </source>
</evidence>
<dbReference type="PRINTS" id="PR00035">
    <property type="entry name" value="HTHGNTR"/>
</dbReference>
<keyword evidence="7" id="KW-1185">Reference proteome</keyword>
<dbReference type="InterPro" id="IPR036388">
    <property type="entry name" value="WH-like_DNA-bd_sf"/>
</dbReference>
<evidence type="ECO:0000256" key="2">
    <source>
        <dbReference type="ARBA" id="ARBA00023125"/>
    </source>
</evidence>
<dbReference type="InterPro" id="IPR036390">
    <property type="entry name" value="WH_DNA-bd_sf"/>
</dbReference>
<dbReference type="InterPro" id="IPR011711">
    <property type="entry name" value="GntR_C"/>
</dbReference>
<dbReference type="PANTHER" id="PTHR43537:SF49">
    <property type="entry name" value="TRANSCRIPTIONAL REGULATORY PROTEIN"/>
    <property type="match status" value="1"/>
</dbReference>
<reference evidence="6 7" key="1">
    <citation type="submission" date="2020-08" db="EMBL/GenBank/DDBJ databases">
        <title>Genome sequence of Diaphorobacter ruginosibacter DSM 27467T.</title>
        <authorList>
            <person name="Hyun D.-W."/>
            <person name="Bae J.-W."/>
        </authorList>
    </citation>
    <scope>NUCLEOTIDE SEQUENCE [LARGE SCALE GENOMIC DNA]</scope>
    <source>
        <strain evidence="6 7">DSM 27467</strain>
    </source>
</reference>
<dbReference type="RefSeq" id="WP_187597520.1">
    <property type="nucleotide sequence ID" value="NZ_CP060714.1"/>
</dbReference>
<evidence type="ECO:0000256" key="3">
    <source>
        <dbReference type="ARBA" id="ARBA00023163"/>
    </source>
</evidence>
<protein>
    <submittedName>
        <fullName evidence="6">GntR family transcriptional regulator</fullName>
    </submittedName>
</protein>
<proteinExistence type="predicted"/>
<keyword evidence="3" id="KW-0804">Transcription</keyword>
<sequence>MPTIAAKIQSLISEQIISGHFRPGTRLDERELAQQFNVSRTPVREALRQLAARGLTQLLPMRGVVVSEISVKDLTEILHANCELEAMCARLAAESMTAMEKTELQYIHERTNEYVAEGNLDKYLDANRELHRLILEGAHNTVIARMVGEIRDRLSPYRQFHPAETDRLVTSHDAHKDIVDAIVGGNGEAAYLAMRAHNAHLGNAALRALRQAKEAEGVEAAQEEAARPARKRVAAKTPRAAANAAPGATASPATPRRGRPAKTAASAAAAPRKRTAA</sequence>
<dbReference type="PROSITE" id="PS50949">
    <property type="entry name" value="HTH_GNTR"/>
    <property type="match status" value="1"/>
</dbReference>
<dbReference type="SMART" id="SM00895">
    <property type="entry name" value="FCD"/>
    <property type="match status" value="1"/>
</dbReference>
<dbReference type="Pfam" id="PF00392">
    <property type="entry name" value="GntR"/>
    <property type="match status" value="1"/>
</dbReference>